<evidence type="ECO:0000256" key="4">
    <source>
        <dbReference type="ARBA" id="ARBA00023136"/>
    </source>
</evidence>
<gene>
    <name evidence="6" type="ORF">H9L12_12000</name>
</gene>
<feature type="transmembrane region" description="Helical" evidence="5">
    <location>
        <begin position="222"/>
        <end position="240"/>
    </location>
</feature>
<feature type="transmembrane region" description="Helical" evidence="5">
    <location>
        <begin position="191"/>
        <end position="210"/>
    </location>
</feature>
<feature type="transmembrane region" description="Helical" evidence="5">
    <location>
        <begin position="288"/>
        <end position="308"/>
    </location>
</feature>
<sequence>MNDTVADQAKPGPRIWLYKLPFKVDGHACLVRFDARLSGLYSTLLIDGDAVAADETPATGAAATRNHRLSTTLADGSYIEIEAGYIDYIRVGIAVRRDGQLVHESHPGRTIAYPERMARMLREQDAKGKPTYDVAKLKKNRVPILVDIAASLIFFAVAKFTDLRTAALVGAAVGIALMIAQRFVKVDLIGGMALFGIVMLLVSAGFAIAFEDDELIKQRSTIVGLIGATFFLLDGLLLRGKRLGRGMSRYIAYTDIDERRLAIGMGLVGVVLALSNYVVVKLVSTNVWLFYTTFGDVPLSFALVLMAIRWSRQAPKRPASSS</sequence>
<dbReference type="EMBL" id="CP060717">
    <property type="protein sequence ID" value="QNN64923.1"/>
    <property type="molecule type" value="Genomic_DNA"/>
</dbReference>
<dbReference type="InterPro" id="IPR006008">
    <property type="entry name" value="YciB"/>
</dbReference>
<feature type="transmembrane region" description="Helical" evidence="5">
    <location>
        <begin position="166"/>
        <end position="184"/>
    </location>
</feature>
<dbReference type="PANTHER" id="PTHR36917:SF1">
    <property type="entry name" value="INNER MEMBRANE-SPANNING PROTEIN YCIB"/>
    <property type="match status" value="1"/>
</dbReference>
<evidence type="ECO:0000313" key="7">
    <source>
        <dbReference type="Proteomes" id="UP000515955"/>
    </source>
</evidence>
<evidence type="ECO:0000313" key="6">
    <source>
        <dbReference type="EMBL" id="QNN64923.1"/>
    </source>
</evidence>
<feature type="transmembrane region" description="Helical" evidence="5">
    <location>
        <begin position="142"/>
        <end position="160"/>
    </location>
</feature>
<dbReference type="Pfam" id="PF04279">
    <property type="entry name" value="IspA"/>
    <property type="match status" value="1"/>
</dbReference>
<reference evidence="6 7" key="1">
    <citation type="submission" date="2020-08" db="EMBL/GenBank/DDBJ databases">
        <title>Genome sequence of Sphingomonas rhizophila KACC 19189T.</title>
        <authorList>
            <person name="Hyun D.-W."/>
            <person name="Bae J.-W."/>
        </authorList>
    </citation>
    <scope>NUCLEOTIDE SEQUENCE [LARGE SCALE GENOMIC DNA]</scope>
    <source>
        <strain evidence="6 7">KACC 19189</strain>
    </source>
</reference>
<proteinExistence type="predicted"/>
<dbReference type="KEGG" id="srhi:H9L12_12000"/>
<feature type="transmembrane region" description="Helical" evidence="5">
    <location>
        <begin position="261"/>
        <end position="282"/>
    </location>
</feature>
<dbReference type="RefSeq" id="WP_187541922.1">
    <property type="nucleotide sequence ID" value="NZ_CP060717.1"/>
</dbReference>
<organism evidence="6 7">
    <name type="scientific">Sphingomonas rhizophila</name>
    <dbReference type="NCBI Taxonomy" id="2071607"/>
    <lineage>
        <taxon>Bacteria</taxon>
        <taxon>Pseudomonadati</taxon>
        <taxon>Pseudomonadota</taxon>
        <taxon>Alphaproteobacteria</taxon>
        <taxon>Sphingomonadales</taxon>
        <taxon>Sphingomonadaceae</taxon>
        <taxon>Sphingomonas</taxon>
    </lineage>
</organism>
<evidence type="ECO:0000256" key="3">
    <source>
        <dbReference type="ARBA" id="ARBA00022989"/>
    </source>
</evidence>
<evidence type="ECO:0000256" key="5">
    <source>
        <dbReference type="SAM" id="Phobius"/>
    </source>
</evidence>
<dbReference type="AlphaFoldDB" id="A0A7G9SAP8"/>
<keyword evidence="1" id="KW-1003">Cell membrane</keyword>
<keyword evidence="7" id="KW-1185">Reference proteome</keyword>
<dbReference type="PANTHER" id="PTHR36917">
    <property type="entry name" value="INTRACELLULAR SEPTATION PROTEIN A-RELATED"/>
    <property type="match status" value="1"/>
</dbReference>
<keyword evidence="2 5" id="KW-0812">Transmembrane</keyword>
<evidence type="ECO:0000256" key="1">
    <source>
        <dbReference type="ARBA" id="ARBA00022475"/>
    </source>
</evidence>
<keyword evidence="3 5" id="KW-1133">Transmembrane helix</keyword>
<keyword evidence="4 5" id="KW-0472">Membrane</keyword>
<protein>
    <submittedName>
        <fullName evidence="6">Septation protein IspZ</fullName>
    </submittedName>
</protein>
<evidence type="ECO:0000256" key="2">
    <source>
        <dbReference type="ARBA" id="ARBA00022692"/>
    </source>
</evidence>
<dbReference type="Proteomes" id="UP000515955">
    <property type="component" value="Chromosome"/>
</dbReference>
<dbReference type="GO" id="GO:0005886">
    <property type="term" value="C:plasma membrane"/>
    <property type="evidence" value="ECO:0007669"/>
    <property type="project" value="TreeGrafter"/>
</dbReference>
<accession>A0A7G9SAP8</accession>
<name>A0A7G9SAP8_9SPHN</name>